<feature type="domain" description="Sodium/calcium exchanger membrane region" evidence="10">
    <location>
        <begin position="119"/>
        <end position="279"/>
    </location>
</feature>
<organism evidence="12">
    <name type="scientific">Schizophyllum commune (strain H4-8 / FGSC 9210)</name>
    <name type="common">Split gill fungus</name>
    <dbReference type="NCBI Taxonomy" id="578458"/>
    <lineage>
        <taxon>Eukaryota</taxon>
        <taxon>Fungi</taxon>
        <taxon>Dikarya</taxon>
        <taxon>Basidiomycota</taxon>
        <taxon>Agaricomycotina</taxon>
        <taxon>Agaricomycetes</taxon>
        <taxon>Agaricomycetidae</taxon>
        <taxon>Agaricales</taxon>
        <taxon>Schizophyllaceae</taxon>
        <taxon>Schizophyllum</taxon>
    </lineage>
</organism>
<evidence type="ECO:0000256" key="2">
    <source>
        <dbReference type="ARBA" id="ARBA00008170"/>
    </source>
</evidence>
<dbReference type="VEuPathDB" id="FungiDB:SCHCODRAFT_02625215"/>
<evidence type="ECO:0000256" key="9">
    <source>
        <dbReference type="SAM" id="Phobius"/>
    </source>
</evidence>
<dbReference type="GO" id="GO:0000329">
    <property type="term" value="C:fungal-type vacuole membrane"/>
    <property type="evidence" value="ECO:0007669"/>
    <property type="project" value="TreeGrafter"/>
</dbReference>
<dbReference type="AlphaFoldDB" id="D8Q5R0"/>
<keyword evidence="4 9" id="KW-0812">Transmembrane</keyword>
<dbReference type="OMA" id="IAAQCFR"/>
<dbReference type="OrthoDB" id="1699231at2759"/>
<dbReference type="HOGENOM" id="CLU_008721_4_2_1"/>
<keyword evidence="7 9" id="KW-0472">Membrane</keyword>
<keyword evidence="3" id="KW-0813">Transport</keyword>
<accession>D8Q5R0</accession>
<feature type="transmembrane region" description="Helical" evidence="9">
    <location>
        <begin position="387"/>
        <end position="407"/>
    </location>
</feature>
<dbReference type="PANTHER" id="PTHR31503:SF20">
    <property type="entry name" value="CA(2+)_H(+) EXCHANGER, PUTATIVE (EUROFUNG)-RELATED"/>
    <property type="match status" value="1"/>
</dbReference>
<dbReference type="InterPro" id="IPR004837">
    <property type="entry name" value="NaCa_Exmemb"/>
</dbReference>
<comment type="similarity">
    <text evidence="2">Belongs to the Ca(2+):cation antiporter (CaCA) (TC 2.A.19) family.</text>
</comment>
<dbReference type="InterPro" id="IPR044880">
    <property type="entry name" value="NCX_ion-bd_dom_sf"/>
</dbReference>
<reference evidence="11 12" key="1">
    <citation type="journal article" date="2010" name="Nat. Biotechnol.">
        <title>Genome sequence of the model mushroom Schizophyllum commune.</title>
        <authorList>
            <person name="Ohm R.A."/>
            <person name="de Jong J.F."/>
            <person name="Lugones L.G."/>
            <person name="Aerts A."/>
            <person name="Kothe E."/>
            <person name="Stajich J.E."/>
            <person name="de Vries R.P."/>
            <person name="Record E."/>
            <person name="Levasseur A."/>
            <person name="Baker S.E."/>
            <person name="Bartholomew K.A."/>
            <person name="Coutinho P.M."/>
            <person name="Erdmann S."/>
            <person name="Fowler T.J."/>
            <person name="Gathman A.C."/>
            <person name="Lombard V."/>
            <person name="Henrissat B."/>
            <person name="Knabe N."/>
            <person name="Kuees U."/>
            <person name="Lilly W.W."/>
            <person name="Lindquist E."/>
            <person name="Lucas S."/>
            <person name="Magnuson J.K."/>
            <person name="Piumi F."/>
            <person name="Raudaskoski M."/>
            <person name="Salamov A."/>
            <person name="Schmutz J."/>
            <person name="Schwarze F.W.M.R."/>
            <person name="vanKuyk P.A."/>
            <person name="Horton J.S."/>
            <person name="Grigoriev I.V."/>
            <person name="Woesten H.A.B."/>
        </authorList>
    </citation>
    <scope>NUCLEOTIDE SEQUENCE [LARGE SCALE GENOMIC DNA]</scope>
    <source>
        <strain evidence="12">H4-8 / FGSC 9210</strain>
    </source>
</reference>
<dbReference type="GO" id="GO:0012505">
    <property type="term" value="C:endomembrane system"/>
    <property type="evidence" value="ECO:0007669"/>
    <property type="project" value="UniProtKB-SubCell"/>
</dbReference>
<evidence type="ECO:0000256" key="4">
    <source>
        <dbReference type="ARBA" id="ARBA00022692"/>
    </source>
</evidence>
<feature type="compositionally biased region" description="Polar residues" evidence="8">
    <location>
        <begin position="1"/>
        <end position="19"/>
    </location>
</feature>
<dbReference type="EMBL" id="GL377306">
    <property type="protein sequence ID" value="EFI97010.1"/>
    <property type="molecule type" value="Genomic_DNA"/>
</dbReference>
<feature type="transmembrane region" description="Helical" evidence="9">
    <location>
        <begin position="460"/>
        <end position="482"/>
    </location>
</feature>
<evidence type="ECO:0000256" key="5">
    <source>
        <dbReference type="ARBA" id="ARBA00022989"/>
    </source>
</evidence>
<dbReference type="InterPro" id="IPR004713">
    <property type="entry name" value="CaH_exchang"/>
</dbReference>
<keyword evidence="5 9" id="KW-1133">Transmembrane helix</keyword>
<dbReference type="InParanoid" id="D8Q5R0"/>
<proteinExistence type="inferred from homology"/>
<evidence type="ECO:0000256" key="8">
    <source>
        <dbReference type="SAM" id="MobiDB-lite"/>
    </source>
</evidence>
<dbReference type="GeneID" id="9589994"/>
<protein>
    <recommendedName>
        <fullName evidence="10">Sodium/calcium exchanger membrane region domain-containing protein</fullName>
    </recommendedName>
</protein>
<feature type="region of interest" description="Disordered" evidence="8">
    <location>
        <begin position="1"/>
        <end position="71"/>
    </location>
</feature>
<feature type="transmembrane region" description="Helical" evidence="9">
    <location>
        <begin position="119"/>
        <end position="139"/>
    </location>
</feature>
<feature type="region of interest" description="Disordered" evidence="8">
    <location>
        <begin position="318"/>
        <end position="348"/>
    </location>
</feature>
<dbReference type="Proteomes" id="UP000007431">
    <property type="component" value="Unassembled WGS sequence"/>
</dbReference>
<feature type="compositionally biased region" description="Polar residues" evidence="8">
    <location>
        <begin position="321"/>
        <end position="334"/>
    </location>
</feature>
<evidence type="ECO:0000256" key="7">
    <source>
        <dbReference type="ARBA" id="ARBA00023136"/>
    </source>
</evidence>
<evidence type="ECO:0000256" key="6">
    <source>
        <dbReference type="ARBA" id="ARBA00023065"/>
    </source>
</evidence>
<dbReference type="RefSeq" id="XP_003031913.1">
    <property type="nucleotide sequence ID" value="XM_003031867.1"/>
</dbReference>
<evidence type="ECO:0000313" key="12">
    <source>
        <dbReference type="Proteomes" id="UP000007431"/>
    </source>
</evidence>
<dbReference type="Pfam" id="PF01699">
    <property type="entry name" value="Na_Ca_ex"/>
    <property type="match status" value="2"/>
</dbReference>
<evidence type="ECO:0000313" key="11">
    <source>
        <dbReference type="EMBL" id="EFI97010.1"/>
    </source>
</evidence>
<comment type="subcellular location">
    <subcellularLocation>
        <location evidence="1">Endomembrane system</location>
        <topology evidence="1">Multi-pass membrane protein</topology>
    </subcellularLocation>
</comment>
<feature type="transmembrane region" description="Helical" evidence="9">
    <location>
        <begin position="219"/>
        <end position="239"/>
    </location>
</feature>
<dbReference type="GO" id="GO:0015369">
    <property type="term" value="F:calcium:proton antiporter activity"/>
    <property type="evidence" value="ECO:0007669"/>
    <property type="project" value="TreeGrafter"/>
</dbReference>
<feature type="transmembrane region" description="Helical" evidence="9">
    <location>
        <begin position="427"/>
        <end position="448"/>
    </location>
</feature>
<feature type="transmembrane region" description="Helical" evidence="9">
    <location>
        <begin position="151"/>
        <end position="172"/>
    </location>
</feature>
<sequence length="550" mass="59547">MDGQQAKTSEESTVQQSMETGHPSKTHSEPIPMRRVTSQLPQRERAATADPEHLAKRRSKRQSLLEPPRPVGPAPSFIQSLKSIILASYLNILLIFIPLSWAFNFIPAEKIGTGNTKDTLTFVFSFLAIIPLAKLLAFATDELSMRVGQTLAGLLNATLGNAVELIVAIISLAHCKLDLVQSSLIGSVLSNLLLVLGMCFFAGGLKYAEQGFGVSTTQLNSSLLTISVIAVLLPAAYHLALTDDNVNNDQDQGSPILSLSRGVSIILLFIYGGYLWFQLYSHASMYDDKHGDIQKTNKYAPREKKLFDFKKNKGGEAKVSSVESRTGTLTSRTPMMTEATRVESPNGGSALGGTLGEAPLASADTAHATDLEAQHEEDDEEEEIPQLSLAMCLFLLIVVTVIIAVTAEWLVDSIDGMVEGGGISEEFVGVILLPIVGNAAEHATAVTVAVKDKLTLSMGVAMGSSIQIALFVIPFIVTLAWIMGKPLTLLFDPYQSIVMFLSVLVVNYVVQDGKSNWLEGFILMCLYVILGVTFWFYPGSNLSAFLPECK</sequence>
<feature type="transmembrane region" description="Helical" evidence="9">
    <location>
        <begin position="184"/>
        <end position="207"/>
    </location>
</feature>
<feature type="compositionally biased region" description="Basic and acidic residues" evidence="8">
    <location>
        <begin position="42"/>
        <end position="54"/>
    </location>
</feature>
<feature type="transmembrane region" description="Helical" evidence="9">
    <location>
        <begin position="517"/>
        <end position="537"/>
    </location>
</feature>
<dbReference type="FunFam" id="1.20.1420.30:FF:000024">
    <property type="entry name" value="Calcium/proton exchanger, variant"/>
    <property type="match status" value="1"/>
</dbReference>
<keyword evidence="12" id="KW-1185">Reference proteome</keyword>
<dbReference type="GO" id="GO:0006874">
    <property type="term" value="P:intracellular calcium ion homeostasis"/>
    <property type="evidence" value="ECO:0007669"/>
    <property type="project" value="TreeGrafter"/>
</dbReference>
<dbReference type="KEGG" id="scm:SCHCO_02625215"/>
<keyword evidence="6" id="KW-0406">Ion transport</keyword>
<name>D8Q5R0_SCHCM</name>
<feature type="transmembrane region" description="Helical" evidence="9">
    <location>
        <begin position="259"/>
        <end position="277"/>
    </location>
</feature>
<dbReference type="eggNOG" id="KOG1397">
    <property type="taxonomic scope" value="Eukaryota"/>
</dbReference>
<evidence type="ECO:0000256" key="1">
    <source>
        <dbReference type="ARBA" id="ARBA00004127"/>
    </source>
</evidence>
<evidence type="ECO:0000259" key="10">
    <source>
        <dbReference type="Pfam" id="PF01699"/>
    </source>
</evidence>
<dbReference type="Gene3D" id="1.20.1420.30">
    <property type="entry name" value="NCX, central ion-binding region"/>
    <property type="match status" value="2"/>
</dbReference>
<gene>
    <name evidence="11" type="ORF">SCHCODRAFT_68183</name>
</gene>
<dbReference type="PANTHER" id="PTHR31503">
    <property type="entry name" value="VACUOLAR CALCIUM ION TRANSPORTER"/>
    <property type="match status" value="1"/>
</dbReference>
<feature type="transmembrane region" description="Helical" evidence="9">
    <location>
        <begin position="494"/>
        <end position="510"/>
    </location>
</feature>
<feature type="transmembrane region" description="Helical" evidence="9">
    <location>
        <begin position="84"/>
        <end position="107"/>
    </location>
</feature>
<feature type="domain" description="Sodium/calcium exchanger membrane region" evidence="10">
    <location>
        <begin position="393"/>
        <end position="535"/>
    </location>
</feature>
<evidence type="ECO:0000256" key="3">
    <source>
        <dbReference type="ARBA" id="ARBA00022448"/>
    </source>
</evidence>